<dbReference type="PANTHER" id="PTHR21180:SF32">
    <property type="entry name" value="ENDONUCLEASE_EXONUCLEASE_PHOSPHATASE FAMILY DOMAIN-CONTAINING PROTEIN 1"/>
    <property type="match status" value="1"/>
</dbReference>
<dbReference type="GO" id="GO:0015628">
    <property type="term" value="P:protein secretion by the type II secretion system"/>
    <property type="evidence" value="ECO:0007669"/>
    <property type="project" value="TreeGrafter"/>
</dbReference>
<dbReference type="Proteomes" id="UP000235701">
    <property type="component" value="Unassembled WGS sequence"/>
</dbReference>
<feature type="domain" description="Helix-hairpin-helix DNA-binding motif class 1" evidence="2">
    <location>
        <begin position="243"/>
        <end position="262"/>
    </location>
</feature>
<dbReference type="Gene3D" id="1.10.150.280">
    <property type="entry name" value="AF1531-like domain"/>
    <property type="match status" value="1"/>
</dbReference>
<dbReference type="OrthoDB" id="9790239at2"/>
<dbReference type="InterPro" id="IPR010994">
    <property type="entry name" value="RuvA_2-like"/>
</dbReference>
<dbReference type="SMART" id="SM00278">
    <property type="entry name" value="HhH1"/>
    <property type="match status" value="2"/>
</dbReference>
<keyword evidence="4" id="KW-1185">Reference proteome</keyword>
<dbReference type="SUPFAM" id="SSF47781">
    <property type="entry name" value="RuvA domain 2-like"/>
    <property type="match status" value="1"/>
</dbReference>
<organism evidence="3 4">
    <name type="scientific">Aerococcus viridans</name>
    <dbReference type="NCBI Taxonomy" id="1377"/>
    <lineage>
        <taxon>Bacteria</taxon>
        <taxon>Bacillati</taxon>
        <taxon>Bacillota</taxon>
        <taxon>Bacilli</taxon>
        <taxon>Lactobacillales</taxon>
        <taxon>Aerococcaceae</taxon>
        <taxon>Aerococcus</taxon>
    </lineage>
</organism>
<feature type="domain" description="Helix-hairpin-helix DNA-binding motif class 1" evidence="2">
    <location>
        <begin position="213"/>
        <end position="232"/>
    </location>
</feature>
<reference evidence="3 4" key="1">
    <citation type="submission" date="2017-09" db="EMBL/GenBank/DDBJ databases">
        <title>Bacterial strain isolated from the female urinary microbiota.</title>
        <authorList>
            <person name="Thomas-White K."/>
            <person name="Kumar N."/>
            <person name="Forster S."/>
            <person name="Putonti C."/>
            <person name="Lawley T."/>
            <person name="Wolfe A.J."/>
        </authorList>
    </citation>
    <scope>NUCLEOTIDE SEQUENCE [LARGE SCALE GENOMIC DNA]</scope>
    <source>
        <strain evidence="3 4">UMB0240</strain>
    </source>
</reference>
<dbReference type="InterPro" id="IPR019554">
    <property type="entry name" value="Soluble_ligand-bd"/>
</dbReference>
<accession>A0A2N6UFW2</accession>
<protein>
    <submittedName>
        <fullName evidence="3">Competence protein comEA</fullName>
    </submittedName>
</protein>
<dbReference type="GO" id="GO:0015627">
    <property type="term" value="C:type II protein secretion system complex"/>
    <property type="evidence" value="ECO:0007669"/>
    <property type="project" value="TreeGrafter"/>
</dbReference>
<dbReference type="Pfam" id="PF12836">
    <property type="entry name" value="HHH_3"/>
    <property type="match status" value="1"/>
</dbReference>
<keyword evidence="1" id="KW-0812">Transmembrane</keyword>
<dbReference type="NCBIfam" id="TIGR00426">
    <property type="entry name" value="competence protein ComEA helix-hairpin-helix repeat region"/>
    <property type="match status" value="1"/>
</dbReference>
<evidence type="ECO:0000259" key="2">
    <source>
        <dbReference type="SMART" id="SM00278"/>
    </source>
</evidence>
<dbReference type="EMBL" id="PNHQ01000003">
    <property type="protein sequence ID" value="PMC80404.1"/>
    <property type="molecule type" value="Genomic_DNA"/>
</dbReference>
<dbReference type="InterPro" id="IPR004509">
    <property type="entry name" value="Competence_ComEA_HhH"/>
</dbReference>
<keyword evidence="1" id="KW-1133">Transmembrane helix</keyword>
<evidence type="ECO:0000313" key="4">
    <source>
        <dbReference type="Proteomes" id="UP000235701"/>
    </source>
</evidence>
<comment type="caution">
    <text evidence="3">The sequence shown here is derived from an EMBL/GenBank/DDBJ whole genome shotgun (WGS) entry which is preliminary data.</text>
</comment>
<proteinExistence type="predicted"/>
<keyword evidence="1" id="KW-0472">Membrane</keyword>
<dbReference type="InterPro" id="IPR051675">
    <property type="entry name" value="Endo/Exo/Phosphatase_dom_1"/>
</dbReference>
<dbReference type="Gene3D" id="3.10.560.10">
    <property type="entry name" value="Outer membrane lipoprotein wza domain like"/>
    <property type="match status" value="1"/>
</dbReference>
<dbReference type="PANTHER" id="PTHR21180">
    <property type="entry name" value="ENDONUCLEASE/EXONUCLEASE/PHOSPHATASE FAMILY DOMAIN-CONTAINING PROTEIN 1"/>
    <property type="match status" value="1"/>
</dbReference>
<dbReference type="Pfam" id="PF10531">
    <property type="entry name" value="SLBB"/>
    <property type="match status" value="1"/>
</dbReference>
<dbReference type="InterPro" id="IPR003583">
    <property type="entry name" value="Hlx-hairpin-Hlx_DNA-bd_motif"/>
</dbReference>
<dbReference type="GO" id="GO:0003677">
    <property type="term" value="F:DNA binding"/>
    <property type="evidence" value="ECO:0007669"/>
    <property type="project" value="InterPro"/>
</dbReference>
<gene>
    <name evidence="3" type="ORF">CJ191_02135</name>
</gene>
<feature type="transmembrane region" description="Helical" evidence="1">
    <location>
        <begin position="30"/>
        <end position="48"/>
    </location>
</feature>
<sequence>MQQLKNWLQQFKTDINEQNIQQIWFMYKPFLLGIFVVFLTMLALVVYASNQLFVSQQVDIDDMFSESKPHQMMDSHQDLELIEEGAATTNSVAMSSQVNEETIASTSISTSETWYVDIKGAVKTPKVVPVSSGMRVHDVIEMAGGLTAEADQSQVNLAQLVTDQMVVYVPKVGEEINPSTKTLVMDSQMTESNIDNQETAQSELVNINTADATALQTLSGIGEKRATDIIAYREANGAFSRIEDLEQVSGIGEKTLEKLKPFITVN</sequence>
<name>A0A2N6UFW2_9LACT</name>
<evidence type="ECO:0000256" key="1">
    <source>
        <dbReference type="SAM" id="Phobius"/>
    </source>
</evidence>
<dbReference type="AlphaFoldDB" id="A0A2N6UFW2"/>
<evidence type="ECO:0000313" key="3">
    <source>
        <dbReference type="EMBL" id="PMC80404.1"/>
    </source>
</evidence>
<dbReference type="GO" id="GO:0006281">
    <property type="term" value="P:DNA repair"/>
    <property type="evidence" value="ECO:0007669"/>
    <property type="project" value="InterPro"/>
</dbReference>